<evidence type="ECO:0000313" key="13">
    <source>
        <dbReference type="Proteomes" id="UP000011566"/>
    </source>
</evidence>
<feature type="site" description="Cleavage (non-hydrolytic); by autocatalysis" evidence="11">
    <location>
        <begin position="161"/>
        <end position="162"/>
    </location>
</feature>
<dbReference type="RefSeq" id="WP_007692586.1">
    <property type="nucleotide sequence ID" value="NZ_AOMB01000022.1"/>
</dbReference>
<sequence length="198" mass="21219">MRIASHAWRYATPALVLAPVAWLLSPLAALVALAAGALALVFHRDPERTTPPSGVVAPADGRVSVVRREGDRLRVGVYMNVLDVHVNRAPLAGRVESVTHSPGANRPAFSKDSDRNEKVRIDCGAFTVVQIAGAFARRIHPDVAAGDEVARGQRIGHISFGSRVDVVLPPHVEIEDLVVEKGETVRAGETVLVEDTTH</sequence>
<evidence type="ECO:0000313" key="12">
    <source>
        <dbReference type="EMBL" id="EMA39041.1"/>
    </source>
</evidence>
<comment type="caution">
    <text evidence="12">The sequence shown here is derived from an EMBL/GenBank/DDBJ whole genome shotgun (WGS) entry which is preliminary data.</text>
</comment>
<name>M0M055_9EURY</name>
<evidence type="ECO:0000256" key="10">
    <source>
        <dbReference type="ARBA" id="ARBA00023317"/>
    </source>
</evidence>
<keyword evidence="3 11" id="KW-0210">Decarboxylase</keyword>
<keyword evidence="1 11" id="KW-1003">Cell membrane</keyword>
<dbReference type="PATRIC" id="fig|1132509.6.peg.1770"/>
<dbReference type="PANTHER" id="PTHR35809">
    <property type="entry name" value="ARCHAETIDYLSERINE DECARBOXYLASE PROENZYME-RELATED"/>
    <property type="match status" value="1"/>
</dbReference>
<comment type="PTM">
    <text evidence="11">Is synthesized initially as an inactive proenzyme. Formation of the active enzyme involves a self-maturation process in which the active site pyruvoyl group is generated from an internal serine residue via an autocatalytic post-translational modification. Two non-identical subunits are generated from the proenzyme in this reaction, and the pyruvate is formed at the N-terminus of the alpha chain, which is derived from the carboxyl end of the proenzyme. The post-translation cleavage follows an unusual pathway, termed non-hydrolytic serinolysis, in which the side chain hydroxyl group of the serine supplies its oxygen atom to form the C-terminus of the beta chain, while the remainder of the serine residue undergoes an oxidative deamination to produce ammonia and the pyruvoyl prosthetic group on the alpha chain.</text>
</comment>
<feature type="chain" id="PRO_5023390372" description="Archaetidylserine decarboxylase alpha chain" evidence="11">
    <location>
        <begin position="162"/>
        <end position="198"/>
    </location>
</feature>
<evidence type="ECO:0000256" key="4">
    <source>
        <dbReference type="ARBA" id="ARBA00023098"/>
    </source>
</evidence>
<keyword evidence="7 11" id="KW-0594">Phospholipid biosynthesis</keyword>
<evidence type="ECO:0000256" key="5">
    <source>
        <dbReference type="ARBA" id="ARBA00023136"/>
    </source>
</evidence>
<comment type="subunit">
    <text evidence="11">Heterodimer of a large membrane-associated beta subunit and a small pyruvoyl-containing alpha subunit.</text>
</comment>
<keyword evidence="5 11" id="KW-0472">Membrane</keyword>
<dbReference type="HAMAP" id="MF_00664">
    <property type="entry name" value="PS_decarb_PSD_A"/>
    <property type="match status" value="1"/>
</dbReference>
<evidence type="ECO:0000256" key="8">
    <source>
        <dbReference type="ARBA" id="ARBA00023239"/>
    </source>
</evidence>
<comment type="cofactor">
    <cofactor evidence="11">
        <name>pyruvate</name>
        <dbReference type="ChEBI" id="CHEBI:15361"/>
    </cofactor>
    <text evidence="11">Binds 1 pyruvoyl group covalently per subunit.</text>
</comment>
<evidence type="ECO:0000256" key="6">
    <source>
        <dbReference type="ARBA" id="ARBA00023145"/>
    </source>
</evidence>
<dbReference type="EC" id="4.1.1.-" evidence="11"/>
<comment type="similarity">
    <text evidence="11">Belongs to the phosphatidylserine decarboxylase family. PSD-A subfamily.</text>
</comment>
<dbReference type="Proteomes" id="UP000011566">
    <property type="component" value="Unassembled WGS sequence"/>
</dbReference>
<feature type="active site" description="Schiff-base intermediate with substrate; via pyruvic acid" evidence="11">
    <location>
        <position position="162"/>
    </location>
</feature>
<dbReference type="Pfam" id="PF02666">
    <property type="entry name" value="PS_Dcarbxylase"/>
    <property type="match status" value="1"/>
</dbReference>
<evidence type="ECO:0000256" key="3">
    <source>
        <dbReference type="ARBA" id="ARBA00022793"/>
    </source>
</evidence>
<keyword evidence="2 11" id="KW-0444">Lipid biosynthesis</keyword>
<dbReference type="NCBIfam" id="NF038088">
    <property type="entry name" value="anchor_synt_D"/>
    <property type="match status" value="1"/>
</dbReference>
<organism evidence="12 13">
    <name type="scientific">Halococcus hamelinensis 100A6</name>
    <dbReference type="NCBI Taxonomy" id="1132509"/>
    <lineage>
        <taxon>Archaea</taxon>
        <taxon>Methanobacteriati</taxon>
        <taxon>Methanobacteriota</taxon>
        <taxon>Stenosarchaea group</taxon>
        <taxon>Halobacteria</taxon>
        <taxon>Halobacteriales</taxon>
        <taxon>Halococcaceae</taxon>
        <taxon>Halococcus</taxon>
    </lineage>
</organism>
<keyword evidence="10 11" id="KW-0670">Pyruvate</keyword>
<dbReference type="eggNOG" id="arCOG04470">
    <property type="taxonomic scope" value="Archaea"/>
</dbReference>
<dbReference type="InterPro" id="IPR033175">
    <property type="entry name" value="PSD-A"/>
</dbReference>
<dbReference type="PANTHER" id="PTHR35809:SF1">
    <property type="entry name" value="ARCHAETIDYLSERINE DECARBOXYLASE PROENZYME-RELATED"/>
    <property type="match status" value="1"/>
</dbReference>
<evidence type="ECO:0000256" key="1">
    <source>
        <dbReference type="ARBA" id="ARBA00022475"/>
    </source>
</evidence>
<dbReference type="GO" id="GO:0004609">
    <property type="term" value="F:phosphatidylserine decarboxylase activity"/>
    <property type="evidence" value="ECO:0007669"/>
    <property type="project" value="InterPro"/>
</dbReference>
<keyword evidence="9 11" id="KW-1208">Phospholipid metabolism</keyword>
<evidence type="ECO:0000256" key="11">
    <source>
        <dbReference type="HAMAP-Rule" id="MF_00664"/>
    </source>
</evidence>
<comment type="function">
    <text evidence="11">Catalyzes the formation of archaetidylethanolamine (PtdEtn) from archaetidylserine (PtdSer).</text>
</comment>
<comment type="subcellular location">
    <subcellularLocation>
        <location evidence="11">Cell membrane</location>
        <topology evidence="11">Peripheral membrane protein</topology>
    </subcellularLocation>
</comment>
<dbReference type="EMBL" id="AOMB01000022">
    <property type="protein sequence ID" value="EMA39041.1"/>
    <property type="molecule type" value="Genomic_DNA"/>
</dbReference>
<dbReference type="GO" id="GO:0008654">
    <property type="term" value="P:phospholipid biosynthetic process"/>
    <property type="evidence" value="ECO:0007669"/>
    <property type="project" value="UniProtKB-UniRule"/>
</dbReference>
<keyword evidence="6 11" id="KW-0865">Zymogen</keyword>
<dbReference type="AlphaFoldDB" id="M0M055"/>
<evidence type="ECO:0000256" key="2">
    <source>
        <dbReference type="ARBA" id="ARBA00022516"/>
    </source>
</evidence>
<protein>
    <recommendedName>
        <fullName evidence="11">Putative archaetidylserine decarboxylase proenzyme</fullName>
        <ecNumber evidence="11">4.1.1.-</ecNumber>
    </recommendedName>
    <component>
        <recommendedName>
            <fullName evidence="11">Archaetidylserine decarboxylase alpha chain</fullName>
        </recommendedName>
    </component>
    <component>
        <recommendedName>
            <fullName evidence="11">Archaetidylserine decarboxylase beta chain</fullName>
        </recommendedName>
    </component>
</protein>
<feature type="modified residue" description="Pyruvic acid (Ser); by autocatalysis" evidence="11">
    <location>
        <position position="162"/>
    </location>
</feature>
<reference evidence="12 13" key="1">
    <citation type="journal article" date="2014" name="PLoS Genet.">
        <title>Phylogenetically driven sequencing of extremely halophilic archaea reveals strategies for static and dynamic osmo-response.</title>
        <authorList>
            <person name="Becker E.A."/>
            <person name="Seitzer P.M."/>
            <person name="Tritt A."/>
            <person name="Larsen D."/>
            <person name="Krusor M."/>
            <person name="Yao A.I."/>
            <person name="Wu D."/>
            <person name="Madern D."/>
            <person name="Eisen J.A."/>
            <person name="Darling A.E."/>
            <person name="Facciotti M.T."/>
        </authorList>
    </citation>
    <scope>NUCLEOTIDE SEQUENCE [LARGE SCALE GENOMIC DNA]</scope>
    <source>
        <strain evidence="12 13">100A6</strain>
    </source>
</reference>
<dbReference type="InterPro" id="IPR003817">
    <property type="entry name" value="PS_Dcarbxylase"/>
</dbReference>
<evidence type="ECO:0000256" key="9">
    <source>
        <dbReference type="ARBA" id="ARBA00023264"/>
    </source>
</evidence>
<gene>
    <name evidence="11" type="primary">asd</name>
    <name evidence="12" type="ORF">C447_07788</name>
</gene>
<dbReference type="GO" id="GO:0005886">
    <property type="term" value="C:plasma membrane"/>
    <property type="evidence" value="ECO:0007669"/>
    <property type="project" value="UniProtKB-SubCell"/>
</dbReference>
<feature type="chain" id="PRO_5023390373" description="Archaetidylserine decarboxylase beta chain" evidence="11">
    <location>
        <begin position="1"/>
        <end position="161"/>
    </location>
</feature>
<evidence type="ECO:0000256" key="7">
    <source>
        <dbReference type="ARBA" id="ARBA00023209"/>
    </source>
</evidence>
<keyword evidence="8 11" id="KW-0456">Lyase</keyword>
<keyword evidence="13" id="KW-1185">Reference proteome</keyword>
<dbReference type="OrthoDB" id="50255at2157"/>
<keyword evidence="4 11" id="KW-0443">Lipid metabolism</keyword>
<dbReference type="NCBIfam" id="NF003683">
    <property type="entry name" value="PRK05305.2-3"/>
    <property type="match status" value="1"/>
</dbReference>
<accession>M0M055</accession>
<proteinExistence type="inferred from homology"/>
<comment type="catalytic activity">
    <reaction evidence="11">
        <text>archaetidylserine + H(+) = archaetidylethanolamine + CO2</text>
        <dbReference type="Rhea" id="RHEA:51488"/>
        <dbReference type="ChEBI" id="CHEBI:15378"/>
        <dbReference type="ChEBI" id="CHEBI:16526"/>
        <dbReference type="ChEBI" id="CHEBI:71517"/>
        <dbReference type="ChEBI" id="CHEBI:134176"/>
    </reaction>
</comment>